<reference evidence="3" key="1">
    <citation type="journal article" date="2023" name="Mol. Phylogenet. Evol.">
        <title>Genome-scale phylogeny and comparative genomics of the fungal order Sordariales.</title>
        <authorList>
            <person name="Hensen N."/>
            <person name="Bonometti L."/>
            <person name="Westerberg I."/>
            <person name="Brannstrom I.O."/>
            <person name="Guillou S."/>
            <person name="Cros-Aarteil S."/>
            <person name="Calhoun S."/>
            <person name="Haridas S."/>
            <person name="Kuo A."/>
            <person name="Mondo S."/>
            <person name="Pangilinan J."/>
            <person name="Riley R."/>
            <person name="LaButti K."/>
            <person name="Andreopoulos B."/>
            <person name="Lipzen A."/>
            <person name="Chen C."/>
            <person name="Yan M."/>
            <person name="Daum C."/>
            <person name="Ng V."/>
            <person name="Clum A."/>
            <person name="Steindorff A."/>
            <person name="Ohm R.A."/>
            <person name="Martin F."/>
            <person name="Silar P."/>
            <person name="Natvig D.O."/>
            <person name="Lalanne C."/>
            <person name="Gautier V."/>
            <person name="Ament-Velasquez S.L."/>
            <person name="Kruys A."/>
            <person name="Hutchinson M.I."/>
            <person name="Powell A.J."/>
            <person name="Barry K."/>
            <person name="Miller A.N."/>
            <person name="Grigoriev I.V."/>
            <person name="Debuchy R."/>
            <person name="Gladieux P."/>
            <person name="Hiltunen Thoren M."/>
            <person name="Johannesson H."/>
        </authorList>
    </citation>
    <scope>NUCLEOTIDE SEQUENCE</scope>
    <source>
        <strain evidence="3">SMH4131-1</strain>
    </source>
</reference>
<accession>A0AAE0IX96</accession>
<dbReference type="InterPro" id="IPR047122">
    <property type="entry name" value="Trans-enoyl_RdTase-like"/>
</dbReference>
<evidence type="ECO:0000313" key="4">
    <source>
        <dbReference type="Proteomes" id="UP001286456"/>
    </source>
</evidence>
<comment type="caution">
    <text evidence="3">The sequence shown here is derived from an EMBL/GenBank/DDBJ whole genome shotgun (WGS) entry which is preliminary data.</text>
</comment>
<evidence type="ECO:0000256" key="1">
    <source>
        <dbReference type="ARBA" id="ARBA00022857"/>
    </source>
</evidence>
<dbReference type="EMBL" id="JAUEPO010000002">
    <property type="protein sequence ID" value="KAK3332996.1"/>
    <property type="molecule type" value="Genomic_DNA"/>
</dbReference>
<keyword evidence="2" id="KW-0560">Oxidoreductase</keyword>
<dbReference type="SUPFAM" id="SSF51735">
    <property type="entry name" value="NAD(P)-binding Rossmann-fold domains"/>
    <property type="match status" value="1"/>
</dbReference>
<dbReference type="PANTHER" id="PTHR45348">
    <property type="entry name" value="HYPOTHETICAL OXIDOREDUCTASE (EUROFUNG)"/>
    <property type="match status" value="1"/>
</dbReference>
<protein>
    <submittedName>
        <fullName evidence="3">Uncharacterized protein</fullName>
    </submittedName>
</protein>
<dbReference type="CDD" id="cd08249">
    <property type="entry name" value="enoyl_reductase_like"/>
    <property type="match status" value="1"/>
</dbReference>
<proteinExistence type="predicted"/>
<evidence type="ECO:0000256" key="2">
    <source>
        <dbReference type="ARBA" id="ARBA00023002"/>
    </source>
</evidence>
<name>A0AAE0IX96_9PEZI</name>
<gene>
    <name evidence="3" type="ORF">B0T19DRAFT_416912</name>
</gene>
<dbReference type="AlphaFoldDB" id="A0AAE0IX96"/>
<dbReference type="Proteomes" id="UP001286456">
    <property type="component" value="Unassembled WGS sequence"/>
</dbReference>
<organism evidence="3 4">
    <name type="scientific">Cercophora scortea</name>
    <dbReference type="NCBI Taxonomy" id="314031"/>
    <lineage>
        <taxon>Eukaryota</taxon>
        <taxon>Fungi</taxon>
        <taxon>Dikarya</taxon>
        <taxon>Ascomycota</taxon>
        <taxon>Pezizomycotina</taxon>
        <taxon>Sordariomycetes</taxon>
        <taxon>Sordariomycetidae</taxon>
        <taxon>Sordariales</taxon>
        <taxon>Lasiosphaeriaceae</taxon>
        <taxon>Cercophora</taxon>
    </lineage>
</organism>
<dbReference type="Gene3D" id="3.40.50.720">
    <property type="entry name" value="NAD(P)-binding Rossmann-like Domain"/>
    <property type="match status" value="1"/>
</dbReference>
<evidence type="ECO:0000313" key="3">
    <source>
        <dbReference type="EMBL" id="KAK3332996.1"/>
    </source>
</evidence>
<dbReference type="GO" id="GO:0016651">
    <property type="term" value="F:oxidoreductase activity, acting on NAD(P)H"/>
    <property type="evidence" value="ECO:0007669"/>
    <property type="project" value="InterPro"/>
</dbReference>
<keyword evidence="1" id="KW-0521">NADP</keyword>
<reference evidence="3" key="2">
    <citation type="submission" date="2023-06" db="EMBL/GenBank/DDBJ databases">
        <authorList>
            <consortium name="Lawrence Berkeley National Laboratory"/>
            <person name="Haridas S."/>
            <person name="Hensen N."/>
            <person name="Bonometti L."/>
            <person name="Westerberg I."/>
            <person name="Brannstrom I.O."/>
            <person name="Guillou S."/>
            <person name="Cros-Aarteil S."/>
            <person name="Calhoun S."/>
            <person name="Kuo A."/>
            <person name="Mondo S."/>
            <person name="Pangilinan J."/>
            <person name="Riley R."/>
            <person name="Labutti K."/>
            <person name="Andreopoulos B."/>
            <person name="Lipzen A."/>
            <person name="Chen C."/>
            <person name="Yanf M."/>
            <person name="Daum C."/>
            <person name="Ng V."/>
            <person name="Clum A."/>
            <person name="Steindorff A."/>
            <person name="Ohm R."/>
            <person name="Martin F."/>
            <person name="Silar P."/>
            <person name="Natvig D."/>
            <person name="Lalanne C."/>
            <person name="Gautier V."/>
            <person name="Ament-Velasquez S.L."/>
            <person name="Kruys A."/>
            <person name="Hutchinson M.I."/>
            <person name="Powell A.J."/>
            <person name="Barry K."/>
            <person name="Miller A.N."/>
            <person name="Grigoriev I.V."/>
            <person name="Debuchy R."/>
            <person name="Gladieux P."/>
            <person name="Thoren M.H."/>
            <person name="Johannesson H."/>
        </authorList>
    </citation>
    <scope>NUCLEOTIDE SEQUENCE</scope>
    <source>
        <strain evidence="3">SMH4131-1</strain>
    </source>
</reference>
<sequence length="247" mass="26790">MDFDQAATLPCGLATVGLALYQSLKVPLPSLSSTMIENSEDGDQQGARQQKQQYILVHGGATATGVLAIQVAIRSGLLPIATCSPARSDWIKSLGAVATFDYRSPTVGIDIRSLTRDSLTFALDCITTTSSMAMCYEALASSGGSYVSLDPFPIRSHTRRSVRPSWVFGLTMFGTPVQWQRPFNAEARPKDRAFSEQWFLMAQELLNDGLIKTCKYEVRQGGLSAVAGGIDEVRKGLVSGKKLVYQI</sequence>
<dbReference type="PANTHER" id="PTHR45348:SF6">
    <property type="entry name" value="TRANS-ENOYL REDUCTASE APDC"/>
    <property type="match status" value="1"/>
</dbReference>
<dbReference type="InterPro" id="IPR036291">
    <property type="entry name" value="NAD(P)-bd_dom_sf"/>
</dbReference>
<keyword evidence="4" id="KW-1185">Reference proteome</keyword>